<dbReference type="FunFam" id="3.40.50.300:FF:001039">
    <property type="entry name" value="ATP-dependent RNA helicase DDX60"/>
    <property type="match status" value="1"/>
</dbReference>
<dbReference type="Ensembl" id="ENSOANT00000060976.1">
    <property type="protein sequence ID" value="ENSOANP00000053223.1"/>
    <property type="gene ID" value="ENSOANG00000007454.3"/>
</dbReference>
<evidence type="ECO:0000256" key="2">
    <source>
        <dbReference type="ARBA" id="ARBA00022741"/>
    </source>
</evidence>
<keyword evidence="2" id="KW-0547">Nucleotide-binding</keyword>
<evidence type="ECO:0000259" key="9">
    <source>
        <dbReference type="PROSITE" id="PS51194"/>
    </source>
</evidence>
<dbReference type="Pfam" id="PF26167">
    <property type="entry name" value="TPR_DDX60"/>
    <property type="match status" value="1"/>
</dbReference>
<accession>A0A6I8PLM8</accession>
<sequence>MNHTVIYFIALAIIGMILAALVCDLNSRYSSLLADFVESEYFLFDGDSLLLSCICEKSLVLGQNLHFFYLVERYLTDLINKGAQFVIIFFQDTEKVYFKFPQLLLLRTTLILHLKHNTAIDVRTEFSSCLSPEWKYFLEEKYPYFLIIADNGLNDLQTNLLNISIIQAWSMKVNVVLISDQASDTIRVYGHILQSMHKHHIFFAKMKEVYQSLMNEMEDCSDAELVHLFGGLRRKTIEQEVLKPLSRGACLWPEGIDVRRNLCITSCSLALRMYHSYRLGKTEMVTTSIVEQRTVECLTLEEVADLCRMHCLSVACLLHLPLVQRAQMRVVTSRWTEPIDSFLNTKHWCEFFALKTMTFLNFSTLRTDGKYLPDLSDHLLLKSIAYYFEVENSQGLQLELGKAIQKDYECLWDSISVLVDQIDVERTFPLRTTTKCFLQKSKTPIKEPSDEKMPNLGFIPVTSSVLDAFAGDILKGLSFLSSKDPVVTSLVKLKEFDELKHWHSGKRLSDDYDRTRCNLEENSNDPHFLRRKVKFRAYQQFYGQTLEAVTPKVIVTQPAKPTKGYDQTKNSKRSNESKQSVIVRENQKRLDALKEQKEKDQWIAQSVGIIRAIEDNFSLGVSKLDEFLKKCKSDSVKFNAERVGLTYCLKAWKRHCKKEGKISKDLSIAAQVMRRLQSLVYKYDEFLKKKDCELIVKCLKYLGFDNLQTLYPTQFPSQTVKKKAKYSVDMGSARFQLLHMGHFLMRNERTDPDPRVQDFIPDTWQRELLDVVDNNESAVIVAPTSSGKTYASYYCMERVLKESDEGVAVYVAPTKALVNQVSATVQNRFTKKLPVGQALCGTFTRDYRQDVLNCQVLVTVPACLEILLLSPHRQAWVKRIRYVIFDEVHCLGGEIGAEVWEHLLVMIRCPFLALSATISNPGHLTRWLQSVKTYWQNADRIIDGSLHSDLASRCGSKVQKKLSEAKRSYKVRLVLYGERYNHLEKYVCSFKGDDIVTDHYHPCAALTTDHIKVHGFPSDLTLSPQESLQLYDMMVSVWEKWPHAQQLDPEEFQHFKDKVAISRADAQKYEASLKKELKKWIEHGHTEKVREVLNNLKPNCVPCSQEMAVNFPLLVEKLRKMDKLPALFFIFKITDVELRANEVYKSLEVKQEEQQSPKAEKEVSNLDQRLKKVTKSIEKQPKIPPKHISKADQLLVQEAEYQQLLQKLEKLKKIPEDCTYANLKAIKNQTLYKVFHQVKFTYKSEELQTLALRGIGYHHGALNFRGRQLVEILFREGLIKVVTATGTLALGINMPCKSVVFAQNSIFLDALNYRQMSGRAGRRGQDLKGSVFFYNIPLPKIEKLIKSNVPKLRGHFPLGISLVLRLMLLASKGDDRKDAEAKVLSVLKHSLLTFSRPRAMEMLKIFFLFSLQFLVKEGYLDRECNPMGFAGLVSHLHYHEPANFLLVSFLVKGLLHKLCKPIKKGSSVFSEDVMEKLMLILANLFGRKYILAKYFEAKRKFQQSKVFLEDLPKDFEAAVFEYNVKIKNDFCTFIRIVSKLADMKQEYQLPLSKIDFTDEIYADSELLSHLMSCKEGRTAISPFVCLSGYTDRDLLHSDSLSASNVVLQSVGVNDSLVPLLDLKKSDSRGRRMPLNAYALDFYKHGSITALSEDNGLHRGEVFLLLRDFLLTIQSISISLSELCEKEDDDVVLAFKQLSSSFKAKLDKVSD</sequence>
<protein>
    <submittedName>
        <fullName evidence="10">DExD/H-box helicase 60</fullName>
    </submittedName>
</protein>
<reference evidence="10" key="2">
    <citation type="submission" date="2025-08" db="UniProtKB">
        <authorList>
            <consortium name="Ensembl"/>
        </authorList>
    </citation>
    <scope>IDENTIFICATION</scope>
    <source>
        <strain evidence="10">Glennie</strain>
    </source>
</reference>
<keyword evidence="11" id="KW-1185">Reference proteome</keyword>
<keyword evidence="6" id="KW-0175">Coiled coil</keyword>
<dbReference type="GO" id="GO:0003727">
    <property type="term" value="F:single-stranded RNA binding"/>
    <property type="evidence" value="ECO:0000318"/>
    <property type="project" value="GO_Central"/>
</dbReference>
<reference evidence="10 11" key="1">
    <citation type="journal article" date="2008" name="Nature">
        <title>Genome analysis of the platypus reveals unique signatures of evolution.</title>
        <authorList>
            <person name="Warren W.C."/>
            <person name="Hillier L.W."/>
            <person name="Marshall Graves J.A."/>
            <person name="Birney E."/>
            <person name="Ponting C.P."/>
            <person name="Grutzner F."/>
            <person name="Belov K."/>
            <person name="Miller W."/>
            <person name="Clarke L."/>
            <person name="Chinwalla A.T."/>
            <person name="Yang S.P."/>
            <person name="Heger A."/>
            <person name="Locke D.P."/>
            <person name="Miethke P."/>
            <person name="Waters P.D."/>
            <person name="Veyrunes F."/>
            <person name="Fulton L."/>
            <person name="Fulton B."/>
            <person name="Graves T."/>
            <person name="Wallis J."/>
            <person name="Puente X.S."/>
            <person name="Lopez-Otin C."/>
            <person name="Ordonez G.R."/>
            <person name="Eichler E.E."/>
            <person name="Chen L."/>
            <person name="Cheng Z."/>
            <person name="Deakin J.E."/>
            <person name="Alsop A."/>
            <person name="Thompson K."/>
            <person name="Kirby P."/>
            <person name="Papenfuss A.T."/>
            <person name="Wakefield M.J."/>
            <person name="Olender T."/>
            <person name="Lancet D."/>
            <person name="Huttley G.A."/>
            <person name="Smit A.F."/>
            <person name="Pask A."/>
            <person name="Temple-Smith P."/>
            <person name="Batzer M.A."/>
            <person name="Walker J.A."/>
            <person name="Konkel M.K."/>
            <person name="Harris R.S."/>
            <person name="Whittington C.M."/>
            <person name="Wong E.S."/>
            <person name="Gemmell N.J."/>
            <person name="Buschiazzo E."/>
            <person name="Vargas Jentzsch I.M."/>
            <person name="Merkel A."/>
            <person name="Schmitz J."/>
            <person name="Zemann A."/>
            <person name="Churakov G."/>
            <person name="Kriegs J.O."/>
            <person name="Brosius J."/>
            <person name="Murchison E.P."/>
            <person name="Sachidanandam R."/>
            <person name="Smith C."/>
            <person name="Hannon G.J."/>
            <person name="Tsend-Ayush E."/>
            <person name="McMillan D."/>
            <person name="Attenborough R."/>
            <person name="Rens W."/>
            <person name="Ferguson-Smith M."/>
            <person name="Lefevre C.M."/>
            <person name="Sharp J.A."/>
            <person name="Nicholas K.R."/>
            <person name="Ray D.A."/>
            <person name="Kube M."/>
            <person name="Reinhardt R."/>
            <person name="Pringle T.H."/>
            <person name="Taylor J."/>
            <person name="Jones R.C."/>
            <person name="Nixon B."/>
            <person name="Dacheux J.L."/>
            <person name="Niwa H."/>
            <person name="Sekita Y."/>
            <person name="Huang X."/>
            <person name="Stark A."/>
            <person name="Kheradpour P."/>
            <person name="Kellis M."/>
            <person name="Flicek P."/>
            <person name="Chen Y."/>
            <person name="Webber C."/>
            <person name="Hardison R."/>
            <person name="Nelson J."/>
            <person name="Hallsworth-Pepin K."/>
            <person name="Delehaunty K."/>
            <person name="Markovic C."/>
            <person name="Minx P."/>
            <person name="Feng Y."/>
            <person name="Kremitzki C."/>
            <person name="Mitreva M."/>
            <person name="Glasscock J."/>
            <person name="Wylie T."/>
            <person name="Wohldmann P."/>
            <person name="Thiru P."/>
            <person name="Nhan M.N."/>
            <person name="Pohl C.S."/>
            <person name="Smith S.M."/>
            <person name="Hou S."/>
            <person name="Nefedov M."/>
            <person name="de Jong P.J."/>
            <person name="Renfree M.B."/>
            <person name="Mardis E.R."/>
            <person name="Wilson R.K."/>
        </authorList>
    </citation>
    <scope>NUCLEOTIDE SEQUENCE [LARGE SCALE GENOMIC DNA]</scope>
    <source>
        <strain evidence="10 11">Glennie</strain>
    </source>
</reference>
<dbReference type="Proteomes" id="UP000002279">
    <property type="component" value="Chromosome 12"/>
</dbReference>
<feature type="domain" description="Helicase C-terminal" evidence="9">
    <location>
        <begin position="1203"/>
        <end position="1364"/>
    </location>
</feature>
<keyword evidence="3" id="KW-0378">Hydrolase</keyword>
<dbReference type="SMART" id="SM00490">
    <property type="entry name" value="HELICc"/>
    <property type="match status" value="1"/>
</dbReference>
<dbReference type="GO" id="GO:0016787">
    <property type="term" value="F:hydrolase activity"/>
    <property type="evidence" value="ECO:0007669"/>
    <property type="project" value="UniProtKB-KW"/>
</dbReference>
<name>A0A6I8PLM8_ORNAN</name>
<dbReference type="Bgee" id="ENSOANG00000007454">
    <property type="expression patterns" value="Expressed in ovary and 7 other cell types or tissues"/>
</dbReference>
<dbReference type="GO" id="GO:0005737">
    <property type="term" value="C:cytoplasm"/>
    <property type="evidence" value="ECO:0000318"/>
    <property type="project" value="GO_Central"/>
</dbReference>
<keyword evidence="5" id="KW-0067">ATP-binding</keyword>
<dbReference type="OMA" id="QDNRINE"/>
<dbReference type="InterPro" id="IPR014001">
    <property type="entry name" value="Helicase_ATP-bd"/>
</dbReference>
<comment type="similarity">
    <text evidence="1">Belongs to the helicase family.</text>
</comment>
<dbReference type="PANTHER" id="PTHR44533">
    <property type="entry name" value="DEAD/H RNA HELICASE, PUTATIVE-RELATED"/>
    <property type="match status" value="1"/>
</dbReference>
<dbReference type="Pfam" id="PF26076">
    <property type="entry name" value="WHD_DDX60"/>
    <property type="match status" value="1"/>
</dbReference>
<dbReference type="GO" id="GO:0045111">
    <property type="term" value="C:intermediate filament cytoskeleton"/>
    <property type="evidence" value="ECO:0007669"/>
    <property type="project" value="Ensembl"/>
</dbReference>
<dbReference type="GO" id="GO:0003725">
    <property type="term" value="F:double-stranded RNA binding"/>
    <property type="evidence" value="ECO:0000318"/>
    <property type="project" value="GO_Central"/>
</dbReference>
<feature type="coiled-coil region" evidence="6">
    <location>
        <begin position="1149"/>
        <end position="1214"/>
    </location>
</feature>
<evidence type="ECO:0000256" key="5">
    <source>
        <dbReference type="ARBA" id="ARBA00022840"/>
    </source>
</evidence>
<evidence type="ECO:0000256" key="6">
    <source>
        <dbReference type="SAM" id="Coils"/>
    </source>
</evidence>
<dbReference type="InterPro" id="IPR027417">
    <property type="entry name" value="P-loop_NTPase"/>
</dbReference>
<dbReference type="InterPro" id="IPR059032">
    <property type="entry name" value="WHD_DDX60"/>
</dbReference>
<dbReference type="GO" id="GO:0004386">
    <property type="term" value="F:helicase activity"/>
    <property type="evidence" value="ECO:0007669"/>
    <property type="project" value="UniProtKB-KW"/>
</dbReference>
<dbReference type="GO" id="GO:0005829">
    <property type="term" value="C:cytosol"/>
    <property type="evidence" value="ECO:0007669"/>
    <property type="project" value="Ensembl"/>
</dbReference>
<feature type="region of interest" description="Disordered" evidence="7">
    <location>
        <begin position="560"/>
        <end position="581"/>
    </location>
</feature>
<evidence type="ECO:0000313" key="11">
    <source>
        <dbReference type="Proteomes" id="UP000002279"/>
    </source>
</evidence>
<dbReference type="PROSITE" id="PS51192">
    <property type="entry name" value="HELICASE_ATP_BIND_1"/>
    <property type="match status" value="1"/>
</dbReference>
<dbReference type="FunCoup" id="A0A6I8PLM8">
    <property type="interactions" value="448"/>
</dbReference>
<dbReference type="GO" id="GO:0051607">
    <property type="term" value="P:defense response to virus"/>
    <property type="evidence" value="ECO:0000318"/>
    <property type="project" value="GO_Central"/>
</dbReference>
<evidence type="ECO:0000313" key="10">
    <source>
        <dbReference type="Ensembl" id="ENSOANP00000053223.1"/>
    </source>
</evidence>
<dbReference type="InterPro" id="IPR052431">
    <property type="entry name" value="SKI2_subfamily_helicases"/>
</dbReference>
<reference evidence="10" key="3">
    <citation type="submission" date="2025-09" db="UniProtKB">
        <authorList>
            <consortium name="Ensembl"/>
        </authorList>
    </citation>
    <scope>IDENTIFICATION</scope>
    <source>
        <strain evidence="10">Glennie</strain>
    </source>
</reference>
<evidence type="ECO:0000256" key="3">
    <source>
        <dbReference type="ARBA" id="ARBA00022801"/>
    </source>
</evidence>
<dbReference type="InterPro" id="IPR001650">
    <property type="entry name" value="Helicase_C-like"/>
</dbReference>
<evidence type="ECO:0000256" key="7">
    <source>
        <dbReference type="SAM" id="MobiDB-lite"/>
    </source>
</evidence>
<dbReference type="InterPro" id="IPR055124">
    <property type="entry name" value="PIN-like_DDX60"/>
</dbReference>
<dbReference type="InParanoid" id="A0A6I8PLM8"/>
<proteinExistence type="inferred from homology"/>
<evidence type="ECO:0000259" key="8">
    <source>
        <dbReference type="PROSITE" id="PS51192"/>
    </source>
</evidence>
<dbReference type="GO" id="GO:1900245">
    <property type="term" value="P:positive regulation of MDA-5 signaling pathway"/>
    <property type="evidence" value="ECO:0007669"/>
    <property type="project" value="Ensembl"/>
</dbReference>
<feature type="domain" description="Helicase ATP-binding" evidence="8">
    <location>
        <begin position="769"/>
        <end position="936"/>
    </location>
</feature>
<dbReference type="InterPro" id="IPR011545">
    <property type="entry name" value="DEAD/DEAH_box_helicase_dom"/>
</dbReference>
<dbReference type="Pfam" id="PF23002">
    <property type="entry name" value="PIN-like_DDX60"/>
    <property type="match status" value="1"/>
</dbReference>
<dbReference type="Pfam" id="PF00270">
    <property type="entry name" value="DEAD"/>
    <property type="match status" value="1"/>
</dbReference>
<organism evidence="10 11">
    <name type="scientific">Ornithorhynchus anatinus</name>
    <name type="common">Duckbill platypus</name>
    <dbReference type="NCBI Taxonomy" id="9258"/>
    <lineage>
        <taxon>Eukaryota</taxon>
        <taxon>Metazoa</taxon>
        <taxon>Chordata</taxon>
        <taxon>Craniata</taxon>
        <taxon>Vertebrata</taxon>
        <taxon>Euteleostomi</taxon>
        <taxon>Mammalia</taxon>
        <taxon>Monotremata</taxon>
        <taxon>Ornithorhynchidae</taxon>
        <taxon>Ornithorhynchus</taxon>
    </lineage>
</organism>
<evidence type="ECO:0000256" key="1">
    <source>
        <dbReference type="ARBA" id="ARBA00008708"/>
    </source>
</evidence>
<dbReference type="GO" id="GO:1900246">
    <property type="term" value="P:positive regulation of RIG-I signaling pathway"/>
    <property type="evidence" value="ECO:0007669"/>
    <property type="project" value="Ensembl"/>
</dbReference>
<dbReference type="GO" id="GO:0003690">
    <property type="term" value="F:double-stranded DNA binding"/>
    <property type="evidence" value="ECO:0007669"/>
    <property type="project" value="Ensembl"/>
</dbReference>
<dbReference type="Gene3D" id="3.40.50.300">
    <property type="entry name" value="P-loop containing nucleotide triphosphate hydrolases"/>
    <property type="match status" value="2"/>
</dbReference>
<dbReference type="PANTHER" id="PTHR44533:SF3">
    <property type="entry name" value="ATP-DEPENDENT RNA HELICASE DDX60-RELATED"/>
    <property type="match status" value="1"/>
</dbReference>
<dbReference type="Pfam" id="PF00271">
    <property type="entry name" value="Helicase_C"/>
    <property type="match status" value="1"/>
</dbReference>
<dbReference type="GeneTree" id="ENSGT00940000157188"/>
<gene>
    <name evidence="10" type="primary">DDX60</name>
</gene>
<dbReference type="CDD" id="cd18025">
    <property type="entry name" value="DEXHc_DDX60"/>
    <property type="match status" value="1"/>
</dbReference>
<keyword evidence="4" id="KW-0347">Helicase</keyword>
<dbReference type="PROSITE" id="PS51194">
    <property type="entry name" value="HELICASE_CTER"/>
    <property type="match status" value="1"/>
</dbReference>
<dbReference type="SMART" id="SM00487">
    <property type="entry name" value="DEXDc"/>
    <property type="match status" value="1"/>
</dbReference>
<evidence type="ECO:0000256" key="4">
    <source>
        <dbReference type="ARBA" id="ARBA00022806"/>
    </source>
</evidence>
<dbReference type="GO" id="GO:0005524">
    <property type="term" value="F:ATP binding"/>
    <property type="evidence" value="ECO:0007669"/>
    <property type="project" value="UniProtKB-KW"/>
</dbReference>
<dbReference type="SUPFAM" id="SSF52540">
    <property type="entry name" value="P-loop containing nucleoside triphosphate hydrolases"/>
    <property type="match status" value="1"/>
</dbReference>
<dbReference type="CDD" id="cd18795">
    <property type="entry name" value="SF2_C_Ski2"/>
    <property type="match status" value="1"/>
</dbReference>